<evidence type="ECO:0000256" key="5">
    <source>
        <dbReference type="PIRSR" id="PIRSR000137-2"/>
    </source>
</evidence>
<dbReference type="SUPFAM" id="SSF51905">
    <property type="entry name" value="FAD/NAD(P)-binding domain"/>
    <property type="match status" value="1"/>
</dbReference>
<dbReference type="Pfam" id="PF05199">
    <property type="entry name" value="GMC_oxred_C"/>
    <property type="match status" value="1"/>
</dbReference>
<evidence type="ECO:0000256" key="6">
    <source>
        <dbReference type="RuleBase" id="RU003968"/>
    </source>
</evidence>
<keyword evidence="3 6" id="KW-0285">Flavoprotein</keyword>
<comment type="similarity">
    <text evidence="2 6">Belongs to the GMC oxidoreductase family.</text>
</comment>
<feature type="domain" description="Glucose-methanol-choline oxidoreductase N-terminal" evidence="7">
    <location>
        <begin position="110"/>
        <end position="133"/>
    </location>
</feature>
<evidence type="ECO:0000256" key="3">
    <source>
        <dbReference type="ARBA" id="ARBA00022630"/>
    </source>
</evidence>
<evidence type="ECO:0000259" key="8">
    <source>
        <dbReference type="PROSITE" id="PS00624"/>
    </source>
</evidence>
<proteinExistence type="inferred from homology"/>
<evidence type="ECO:0000313" key="9">
    <source>
        <dbReference type="EMBL" id="RCL38378.1"/>
    </source>
</evidence>
<evidence type="ECO:0000256" key="2">
    <source>
        <dbReference type="ARBA" id="ARBA00010790"/>
    </source>
</evidence>
<dbReference type="PANTHER" id="PTHR11552">
    <property type="entry name" value="GLUCOSE-METHANOL-CHOLINE GMC OXIDOREDUCTASE"/>
    <property type="match status" value="1"/>
</dbReference>
<dbReference type="InterPro" id="IPR012132">
    <property type="entry name" value="GMC_OxRdtase"/>
</dbReference>
<dbReference type="Gene3D" id="3.50.50.60">
    <property type="entry name" value="FAD/NAD(P)-binding domain"/>
    <property type="match status" value="1"/>
</dbReference>
<evidence type="ECO:0000256" key="1">
    <source>
        <dbReference type="ARBA" id="ARBA00001974"/>
    </source>
</evidence>
<feature type="domain" description="Glucose-methanol-choline oxidoreductase N-terminal" evidence="8">
    <location>
        <begin position="281"/>
        <end position="295"/>
    </location>
</feature>
<dbReference type="SUPFAM" id="SSF54373">
    <property type="entry name" value="FAD-linked reductases, C-terminal domain"/>
    <property type="match status" value="1"/>
</dbReference>
<name>A0A368BM33_9GAMM</name>
<sequence>MNYDYVIVGGGSAGCVLASRLTENPDVSVCLIETGPPDKSPLIHIPAMYAFLVNEGEESEYAYQYDTVPQKEFSTVTIKEGSARVSDNLGGTYQMPQNIQEHRKGFQPRGKTLGGSSSINGMLYVRGHKWDYDHWSSLGNHGWSYNDVLPYFKKSENNEIFTNDLHGQNGPLNVAGLRHDNPFTRSFVEAGSKLYKENNDFNGEEQEGVGIYQVTQKNGRRCSAAVAFLTEARKRKNLSILTETTVDKVNFENLVAHSVSCIKKGSSFEVNANKEIILSGGAYGSPTILLRSGIGDQSYLNSKDIDCVVDLKGVGENLQDHLDYITSHRVDSWDLMGAPFRSGKFTLRAPLELLKLFLNNSGMFTSPLAEGGAFLKTEKNLEIPDIQLHFVVGMVEDHGRAEVWGNGFSCHMCLLRPKSIGTVKIGSKNPNDDPLIDPNYLSNREDIDTMVKGYKIMMEIMNSEPLAQYQNIRYPININDDKAIESAIRTRADTIYHPVGTCKMGHDEMSVVDDKLCVKGVKNLRVVDASIMPTLVGGNTNAPTIMIAEKASDMIKQELK</sequence>
<dbReference type="EMBL" id="QOPD01000003">
    <property type="protein sequence ID" value="RCL38378.1"/>
    <property type="molecule type" value="Genomic_DNA"/>
</dbReference>
<feature type="binding site" evidence="5">
    <location>
        <position position="246"/>
    </location>
    <ligand>
        <name>FAD</name>
        <dbReference type="ChEBI" id="CHEBI:57692"/>
    </ligand>
</feature>
<reference evidence="9 10" key="1">
    <citation type="journal article" date="2018" name="Microbiome">
        <title>Fine metagenomic profile of the Mediterranean stratified and mixed water columns revealed by assembly and recruitment.</title>
        <authorList>
            <person name="Haro-Moreno J.M."/>
            <person name="Lopez-Perez M."/>
            <person name="De La Torre J.R."/>
            <person name="Picazo A."/>
            <person name="Camacho A."/>
            <person name="Rodriguez-Valera F."/>
        </authorList>
    </citation>
    <scope>NUCLEOTIDE SEQUENCE [LARGE SCALE GENOMIC DNA]</scope>
    <source>
        <strain evidence="9">MED-G83</strain>
    </source>
</reference>
<dbReference type="GO" id="GO:0016614">
    <property type="term" value="F:oxidoreductase activity, acting on CH-OH group of donors"/>
    <property type="evidence" value="ECO:0007669"/>
    <property type="project" value="InterPro"/>
</dbReference>
<dbReference type="Gene3D" id="3.30.560.10">
    <property type="entry name" value="Glucose Oxidase, domain 3"/>
    <property type="match status" value="1"/>
</dbReference>
<comment type="cofactor">
    <cofactor evidence="1 5">
        <name>FAD</name>
        <dbReference type="ChEBI" id="CHEBI:57692"/>
    </cofactor>
</comment>
<dbReference type="InterPro" id="IPR000172">
    <property type="entry name" value="GMC_OxRdtase_N"/>
</dbReference>
<evidence type="ECO:0000259" key="7">
    <source>
        <dbReference type="PROSITE" id="PS00623"/>
    </source>
</evidence>
<dbReference type="PIRSF" id="PIRSF000137">
    <property type="entry name" value="Alcohol_oxidase"/>
    <property type="match status" value="1"/>
</dbReference>
<dbReference type="InterPro" id="IPR036188">
    <property type="entry name" value="FAD/NAD-bd_sf"/>
</dbReference>
<comment type="caution">
    <text evidence="9">The sequence shown here is derived from an EMBL/GenBank/DDBJ whole genome shotgun (WGS) entry which is preliminary data.</text>
</comment>
<keyword evidence="4 5" id="KW-0274">FAD</keyword>
<evidence type="ECO:0000256" key="4">
    <source>
        <dbReference type="ARBA" id="ARBA00022827"/>
    </source>
</evidence>
<dbReference type="Pfam" id="PF00732">
    <property type="entry name" value="GMC_oxred_N"/>
    <property type="match status" value="1"/>
</dbReference>
<dbReference type="GO" id="GO:0050660">
    <property type="term" value="F:flavin adenine dinucleotide binding"/>
    <property type="evidence" value="ECO:0007669"/>
    <property type="project" value="InterPro"/>
</dbReference>
<dbReference type="PROSITE" id="PS00624">
    <property type="entry name" value="GMC_OXRED_2"/>
    <property type="match status" value="1"/>
</dbReference>
<dbReference type="PANTHER" id="PTHR11552:SF147">
    <property type="entry name" value="CHOLINE DEHYDROGENASE, MITOCHONDRIAL"/>
    <property type="match status" value="1"/>
</dbReference>
<organism evidence="9 10">
    <name type="scientific">SAR86 cluster bacterium</name>
    <dbReference type="NCBI Taxonomy" id="2030880"/>
    <lineage>
        <taxon>Bacteria</taxon>
        <taxon>Pseudomonadati</taxon>
        <taxon>Pseudomonadota</taxon>
        <taxon>Gammaproteobacteria</taxon>
        <taxon>SAR86 cluster</taxon>
    </lineage>
</organism>
<accession>A0A368BM33</accession>
<dbReference type="InterPro" id="IPR007867">
    <property type="entry name" value="GMC_OxRtase_C"/>
</dbReference>
<protein>
    <submittedName>
        <fullName evidence="9">GMC family oxidoreductase</fullName>
    </submittedName>
</protein>
<gene>
    <name evidence="9" type="ORF">DBW97_02415</name>
</gene>
<dbReference type="AlphaFoldDB" id="A0A368BM33"/>
<evidence type="ECO:0000313" key="10">
    <source>
        <dbReference type="Proteomes" id="UP000252147"/>
    </source>
</evidence>
<dbReference type="PROSITE" id="PS00623">
    <property type="entry name" value="GMC_OXRED_1"/>
    <property type="match status" value="1"/>
</dbReference>
<dbReference type="Proteomes" id="UP000252147">
    <property type="component" value="Unassembled WGS sequence"/>
</dbReference>